<dbReference type="InterPro" id="IPR045034">
    <property type="entry name" value="O-acyltransferase_WSD1-like"/>
</dbReference>
<organism evidence="3 4">
    <name type="scientific">Folsomia candida</name>
    <name type="common">Springtail</name>
    <dbReference type="NCBI Taxonomy" id="158441"/>
    <lineage>
        <taxon>Eukaryota</taxon>
        <taxon>Metazoa</taxon>
        <taxon>Ecdysozoa</taxon>
        <taxon>Arthropoda</taxon>
        <taxon>Hexapoda</taxon>
        <taxon>Collembola</taxon>
        <taxon>Entomobryomorpha</taxon>
        <taxon>Isotomoidea</taxon>
        <taxon>Isotomidae</taxon>
        <taxon>Proisotominae</taxon>
        <taxon>Folsomia</taxon>
    </lineage>
</organism>
<evidence type="ECO:0000259" key="2">
    <source>
        <dbReference type="Pfam" id="PF06974"/>
    </source>
</evidence>
<keyword evidence="1" id="KW-0812">Transmembrane</keyword>
<dbReference type="GO" id="GO:0008374">
    <property type="term" value="F:O-acyltransferase activity"/>
    <property type="evidence" value="ECO:0007669"/>
    <property type="project" value="InterPro"/>
</dbReference>
<evidence type="ECO:0000256" key="1">
    <source>
        <dbReference type="SAM" id="Phobius"/>
    </source>
</evidence>
<name>A0A226EE00_FOLCA</name>
<evidence type="ECO:0000313" key="3">
    <source>
        <dbReference type="EMBL" id="OXA55853.1"/>
    </source>
</evidence>
<dbReference type="Proteomes" id="UP000198287">
    <property type="component" value="Unassembled WGS sequence"/>
</dbReference>
<dbReference type="EMBL" id="LNIX01000004">
    <property type="protein sequence ID" value="OXA55853.1"/>
    <property type="molecule type" value="Genomic_DNA"/>
</dbReference>
<evidence type="ECO:0000313" key="4">
    <source>
        <dbReference type="Proteomes" id="UP000198287"/>
    </source>
</evidence>
<dbReference type="OMA" id="ICITSDS"/>
<dbReference type="PANTHER" id="PTHR31650">
    <property type="entry name" value="O-ACYLTRANSFERASE (WSD1-LIKE) FAMILY PROTEIN"/>
    <property type="match status" value="1"/>
</dbReference>
<dbReference type="AlphaFoldDB" id="A0A226EE00"/>
<dbReference type="InterPro" id="IPR009721">
    <property type="entry name" value="O-acyltransferase_WSD1_C"/>
</dbReference>
<keyword evidence="1" id="KW-0472">Membrane</keyword>
<dbReference type="Pfam" id="PF06974">
    <property type="entry name" value="WS_DGAT_C"/>
    <property type="match status" value="1"/>
</dbReference>
<reference evidence="3 4" key="1">
    <citation type="submission" date="2015-12" db="EMBL/GenBank/DDBJ databases">
        <title>The genome of Folsomia candida.</title>
        <authorList>
            <person name="Faddeeva A."/>
            <person name="Derks M.F."/>
            <person name="Anvar Y."/>
            <person name="Smit S."/>
            <person name="Van Straalen N."/>
            <person name="Roelofs D."/>
        </authorList>
    </citation>
    <scope>NUCLEOTIDE SEQUENCE [LARGE SCALE GENOMIC DNA]</scope>
    <source>
        <strain evidence="3 4">VU population</strain>
        <tissue evidence="3">Whole body</tissue>
    </source>
</reference>
<dbReference type="GO" id="GO:0019432">
    <property type="term" value="P:triglyceride biosynthetic process"/>
    <property type="evidence" value="ECO:0007669"/>
    <property type="project" value="TreeGrafter"/>
</dbReference>
<dbReference type="OrthoDB" id="619536at2759"/>
<keyword evidence="4" id="KW-1185">Reference proteome</keyword>
<feature type="domain" description="O-acyltransferase WSD1 C-terminal" evidence="2">
    <location>
        <begin position="370"/>
        <end position="511"/>
    </location>
</feature>
<keyword evidence="3" id="KW-0012">Acyltransferase</keyword>
<feature type="transmembrane region" description="Helical" evidence="1">
    <location>
        <begin position="20"/>
        <end position="46"/>
    </location>
</feature>
<keyword evidence="1" id="KW-1133">Transmembrane helix</keyword>
<keyword evidence="3" id="KW-0808">Transferase</keyword>
<gene>
    <name evidence="3" type="ORF">Fcan01_09146</name>
</gene>
<dbReference type="PANTHER" id="PTHR31650:SF1">
    <property type="entry name" value="WAX ESTER SYNTHASE_DIACYLGLYCEROL ACYLTRANSFERASE 4-RELATED"/>
    <property type="match status" value="1"/>
</dbReference>
<sequence>MAPSRSQGHAFGLRDLVVSLFPVLIGLIASVLFWGLIVPLGLLILIPFRTFVLQSALNFRYGKGRFTLADGIDALFGNDETSGSSSAPHMLLVCKGTTPNISVLQNRFLQHVFTYGDDTSGQAIFGERLKSRFVARKWGWPVWERMDEDAFDIRRHVKLLSNSGSMLSEDDVLDRMSELIQEKEVHATAPQWEFLLVPYYTPKNVPAQSQDSYFACIIRLHHAYGDGASVLLLLDKALADCPIAWKIDPMQPLVRSPPLIWTLSAHAFGILPFLRTLFSTMWDNSPFIVEEKRGYSDRKFVAWSEPIRLSFFKELKNNSGTAFSSIVLTAFCSALRKLYHQKMDSSQLPDVAKVALVSAMIPYKTCRLQNTFCTYSVPCAISQPDVSLRLQETHASLKKITSSGEPIFAYFAMRASGLLPRVVMDPIISAARTAILYSNIPGPTRPVVLFGSEVIQMGGWLSMIKSYGFGIISKSTCDHVRLCLTTDSSLISSRSELSRFLEDVEDELEMLGRIYHVPLVRNDKDDITSTIRRRRSDYDMDLKRTG</sequence>
<proteinExistence type="predicted"/>
<protein>
    <submittedName>
        <fullName evidence="3">Putative diacylglycerol O-acyltransferase tgs1</fullName>
    </submittedName>
</protein>
<dbReference type="GO" id="GO:0005886">
    <property type="term" value="C:plasma membrane"/>
    <property type="evidence" value="ECO:0007669"/>
    <property type="project" value="TreeGrafter"/>
</dbReference>
<comment type="caution">
    <text evidence="3">The sequence shown here is derived from an EMBL/GenBank/DDBJ whole genome shotgun (WGS) entry which is preliminary data.</text>
</comment>
<accession>A0A226EE00</accession>